<keyword evidence="3" id="KW-1185">Reference proteome</keyword>
<keyword evidence="1" id="KW-0472">Membrane</keyword>
<dbReference type="RefSeq" id="WP_220119055.1">
    <property type="nucleotide sequence ID" value="NZ_JAHZUY010000083.1"/>
</dbReference>
<feature type="transmembrane region" description="Helical" evidence="1">
    <location>
        <begin position="137"/>
        <end position="157"/>
    </location>
</feature>
<keyword evidence="1" id="KW-1133">Transmembrane helix</keyword>
<evidence type="ECO:0008006" key="4">
    <source>
        <dbReference type="Google" id="ProtNLM"/>
    </source>
</evidence>
<feature type="transmembrane region" description="Helical" evidence="1">
    <location>
        <begin position="33"/>
        <end position="51"/>
    </location>
</feature>
<feature type="transmembrane region" description="Helical" evidence="1">
    <location>
        <begin position="366"/>
        <end position="397"/>
    </location>
</feature>
<name>A0ABS7F8L8_9PROT</name>
<proteinExistence type="predicted"/>
<organism evidence="2 3">
    <name type="scientific">Caldovatus aquaticus</name>
    <dbReference type="NCBI Taxonomy" id="2865671"/>
    <lineage>
        <taxon>Bacteria</taxon>
        <taxon>Pseudomonadati</taxon>
        <taxon>Pseudomonadota</taxon>
        <taxon>Alphaproteobacteria</taxon>
        <taxon>Acetobacterales</taxon>
        <taxon>Roseomonadaceae</taxon>
        <taxon>Caldovatus</taxon>
    </lineage>
</organism>
<accession>A0ABS7F8L8</accession>
<dbReference type="Proteomes" id="UP001519924">
    <property type="component" value="Unassembled WGS sequence"/>
</dbReference>
<gene>
    <name evidence="2" type="ORF">K1J50_17535</name>
</gene>
<evidence type="ECO:0000313" key="3">
    <source>
        <dbReference type="Proteomes" id="UP001519924"/>
    </source>
</evidence>
<protein>
    <recommendedName>
        <fullName evidence="4">Glycosyltransferase RgtA/B/C/D-like domain-containing protein</fullName>
    </recommendedName>
</protein>
<feature type="transmembrane region" description="Helical" evidence="1">
    <location>
        <begin position="192"/>
        <end position="218"/>
    </location>
</feature>
<feature type="transmembrane region" description="Helical" evidence="1">
    <location>
        <begin position="163"/>
        <end position="180"/>
    </location>
</feature>
<feature type="transmembrane region" description="Helical" evidence="1">
    <location>
        <begin position="230"/>
        <end position="251"/>
    </location>
</feature>
<evidence type="ECO:0000313" key="2">
    <source>
        <dbReference type="EMBL" id="MBW8271282.1"/>
    </source>
</evidence>
<feature type="transmembrane region" description="Helical" evidence="1">
    <location>
        <begin position="108"/>
        <end position="130"/>
    </location>
</feature>
<reference evidence="2 3" key="1">
    <citation type="submission" date="2021-08" db="EMBL/GenBank/DDBJ databases">
        <title>Caldovatus sediminis gen. nov., sp. nov., a moderately thermophilic bacterium isolated from a hot spring.</title>
        <authorList>
            <person name="Hu C.-J."/>
            <person name="Li W.-J."/>
            <person name="Xian W.-D."/>
        </authorList>
    </citation>
    <scope>NUCLEOTIDE SEQUENCE [LARGE SCALE GENOMIC DNA]</scope>
    <source>
        <strain evidence="2 3">SYSU G05006</strain>
    </source>
</reference>
<keyword evidence="1" id="KW-0812">Transmembrane</keyword>
<feature type="transmembrane region" description="Helical" evidence="1">
    <location>
        <begin position="403"/>
        <end position="421"/>
    </location>
</feature>
<sequence length="454" mass="50224">MGGLFLGGGQDGFRMSADERAERTGEGARTRTLILHLLAIYLVIHALLLWYDSSDPGLFVLGDRSEQRQSKINAILNGGGDFWSSLFANSNPGDYLYQAFVYHIGGRYGVIVLQIALGFVGVACTVYLAALLNFPPWAMRLAGMIMILMPGSLWQPHTLVTEALYNPAVAAASLFIGIFLTKNGTEGARYLYYGLALIAVAISIRVQLAAFPFLLAAYLFLQPQFRQWRLVVPVVPISFLFSVAWLAFVVAHTGSLAMPASDHDMGTNLYNRAARIAKIAQVELDPAEEERERLSVGEFARHVRDNPAAYLRTLATDGLNLAFNPGSIILLTRYFSLGPKADDANLWTNLRDRADPREILRSVADFGYLFVACVLLIQAAWMLLLVACGVGFFQFFFANDHRSLRIFLLLLFVYSLAVLFLSGSVRWQHRTPVDFLLSLLAASGAARIAGWRSR</sequence>
<evidence type="ECO:0000256" key="1">
    <source>
        <dbReference type="SAM" id="Phobius"/>
    </source>
</evidence>
<dbReference type="EMBL" id="JAHZUY010000083">
    <property type="protein sequence ID" value="MBW8271282.1"/>
    <property type="molecule type" value="Genomic_DNA"/>
</dbReference>
<comment type="caution">
    <text evidence="2">The sequence shown here is derived from an EMBL/GenBank/DDBJ whole genome shotgun (WGS) entry which is preliminary data.</text>
</comment>